<dbReference type="WBParaSite" id="nRc.2.0.1.t13074-RA">
    <property type="protein sequence ID" value="nRc.2.0.1.t13074-RA"/>
    <property type="gene ID" value="nRc.2.0.1.g13074"/>
</dbReference>
<keyword evidence="1" id="KW-1185">Reference proteome</keyword>
<accession>A0A915IGY9</accession>
<evidence type="ECO:0000313" key="1">
    <source>
        <dbReference type="Proteomes" id="UP000887565"/>
    </source>
</evidence>
<proteinExistence type="predicted"/>
<reference evidence="2" key="1">
    <citation type="submission" date="2022-11" db="UniProtKB">
        <authorList>
            <consortium name="WormBaseParasite"/>
        </authorList>
    </citation>
    <scope>IDENTIFICATION</scope>
</reference>
<dbReference type="Proteomes" id="UP000887565">
    <property type="component" value="Unplaced"/>
</dbReference>
<organism evidence="1 2">
    <name type="scientific">Romanomermis culicivorax</name>
    <name type="common">Nematode worm</name>
    <dbReference type="NCBI Taxonomy" id="13658"/>
    <lineage>
        <taxon>Eukaryota</taxon>
        <taxon>Metazoa</taxon>
        <taxon>Ecdysozoa</taxon>
        <taxon>Nematoda</taxon>
        <taxon>Enoplea</taxon>
        <taxon>Dorylaimia</taxon>
        <taxon>Mermithida</taxon>
        <taxon>Mermithoidea</taxon>
        <taxon>Mermithidae</taxon>
        <taxon>Romanomermis</taxon>
    </lineage>
</organism>
<dbReference type="AlphaFoldDB" id="A0A915IGY9"/>
<sequence length="61" mass="6724">MARNCGLVAALMRVGCGSQNCIILYGSGKMFNRKTSMGERNQLKSNFPRLRVAVIENCDIS</sequence>
<evidence type="ECO:0000313" key="2">
    <source>
        <dbReference type="WBParaSite" id="nRc.2.0.1.t13074-RA"/>
    </source>
</evidence>
<name>A0A915IGY9_ROMCU</name>
<protein>
    <submittedName>
        <fullName evidence="2">Uncharacterized protein</fullName>
    </submittedName>
</protein>